<dbReference type="RefSeq" id="WP_112095426.1">
    <property type="nucleotide sequence ID" value="NZ_QMBP01000001.1"/>
</dbReference>
<dbReference type="SUPFAM" id="SSF47413">
    <property type="entry name" value="lambda repressor-like DNA-binding domains"/>
    <property type="match status" value="1"/>
</dbReference>
<dbReference type="GO" id="GO:0003677">
    <property type="term" value="F:DNA binding"/>
    <property type="evidence" value="ECO:0007669"/>
    <property type="project" value="UniProtKB-KW"/>
</dbReference>
<dbReference type="Gene3D" id="1.10.10.2910">
    <property type="match status" value="1"/>
</dbReference>
<dbReference type="NCBIfam" id="TIGR02607">
    <property type="entry name" value="antidote_HigA"/>
    <property type="match status" value="1"/>
</dbReference>
<dbReference type="AlphaFoldDB" id="A0A330HYT9"/>
<protein>
    <submittedName>
        <fullName evidence="4">Addiction module antidote protein, HigA family</fullName>
    </submittedName>
</protein>
<organism evidence="4 5">
    <name type="scientific">Mesorhizobium hawassense</name>
    <dbReference type="NCBI Taxonomy" id="1209954"/>
    <lineage>
        <taxon>Bacteria</taxon>
        <taxon>Pseudomonadati</taxon>
        <taxon>Pseudomonadota</taxon>
        <taxon>Alphaproteobacteria</taxon>
        <taxon>Hyphomicrobiales</taxon>
        <taxon>Phyllobacteriaceae</taxon>
        <taxon>Mesorhizobium</taxon>
    </lineage>
</organism>
<dbReference type="PROSITE" id="PS50943">
    <property type="entry name" value="HTH_CROC1"/>
    <property type="match status" value="1"/>
</dbReference>
<dbReference type="InterPro" id="IPR013430">
    <property type="entry name" value="Toxin_antidote_HigA"/>
</dbReference>
<evidence type="ECO:0000259" key="3">
    <source>
        <dbReference type="PROSITE" id="PS50943"/>
    </source>
</evidence>
<reference evidence="5" key="1">
    <citation type="submission" date="2018-06" db="EMBL/GenBank/DDBJ databases">
        <authorList>
            <person name="Helene L.C."/>
            <person name="Dall'Agnol R."/>
            <person name="Delamuta J.R."/>
            <person name="Hungria M."/>
        </authorList>
    </citation>
    <scope>NUCLEOTIDE SEQUENCE [LARGE SCALE GENOMIC DNA]</scope>
    <source>
        <strain evidence="5">AC99b</strain>
    </source>
</reference>
<comment type="caution">
    <text evidence="4">The sequence shown here is derived from an EMBL/GenBank/DDBJ whole genome shotgun (WGS) entry which is preliminary data.</text>
</comment>
<dbReference type="InterPro" id="IPR010359">
    <property type="entry name" value="IrrE_HExxH"/>
</dbReference>
<keyword evidence="2" id="KW-0238">DNA-binding</keyword>
<evidence type="ECO:0000313" key="5">
    <source>
        <dbReference type="Proteomes" id="UP000251558"/>
    </source>
</evidence>
<reference evidence="4 5" key="2">
    <citation type="submission" date="2018-07" db="EMBL/GenBank/DDBJ databases">
        <title>Diversity of Mesorhizobium strains in Brazil.</title>
        <authorList>
            <person name="Helene L.C.F."/>
            <person name="Dall'Agnol R."/>
            <person name="Delamuta J.R.M."/>
            <person name="Hungria M."/>
        </authorList>
    </citation>
    <scope>NUCLEOTIDE SEQUENCE [LARGE SCALE GENOMIC DNA]</scope>
    <source>
        <strain evidence="4 5">AC99b</strain>
    </source>
</reference>
<dbReference type="PANTHER" id="PTHR36924">
    <property type="entry name" value="ANTITOXIN HIGA-1"/>
    <property type="match status" value="1"/>
</dbReference>
<dbReference type="OrthoDB" id="9796786at2"/>
<dbReference type="Proteomes" id="UP000251558">
    <property type="component" value="Unassembled WGS sequence"/>
</dbReference>
<dbReference type="PANTHER" id="PTHR36924:SF1">
    <property type="entry name" value="ANTITOXIN HIGA-1"/>
    <property type="match status" value="1"/>
</dbReference>
<dbReference type="Pfam" id="PF01381">
    <property type="entry name" value="HTH_3"/>
    <property type="match status" value="1"/>
</dbReference>
<dbReference type="InterPro" id="IPR001387">
    <property type="entry name" value="Cro/C1-type_HTH"/>
</dbReference>
<name>A0A330HYT9_9HYPH</name>
<dbReference type="CDD" id="cd00093">
    <property type="entry name" value="HTH_XRE"/>
    <property type="match status" value="1"/>
</dbReference>
<dbReference type="SMART" id="SM00530">
    <property type="entry name" value="HTH_XRE"/>
    <property type="match status" value="1"/>
</dbReference>
<dbReference type="Gene3D" id="1.10.260.40">
    <property type="entry name" value="lambda repressor-like DNA-binding domains"/>
    <property type="match status" value="1"/>
</dbReference>
<evidence type="ECO:0000256" key="2">
    <source>
        <dbReference type="ARBA" id="ARBA00023125"/>
    </source>
</evidence>
<comment type="similarity">
    <text evidence="1">Belongs to the short-chain fatty acyl-CoA assimilation regulator (ScfR) family.</text>
</comment>
<proteinExistence type="inferred from homology"/>
<accession>A0A330HYT9</accession>
<evidence type="ECO:0000313" key="4">
    <source>
        <dbReference type="EMBL" id="RAZ92862.1"/>
    </source>
</evidence>
<evidence type="ECO:0000256" key="1">
    <source>
        <dbReference type="ARBA" id="ARBA00007227"/>
    </source>
</evidence>
<feature type="domain" description="HTH cro/C1-type" evidence="3">
    <location>
        <begin position="20"/>
        <end position="74"/>
    </location>
</feature>
<gene>
    <name evidence="4" type="primary">higA</name>
    <name evidence="4" type="ORF">DPM33_03080</name>
</gene>
<keyword evidence="5" id="KW-1185">Reference proteome</keyword>
<dbReference type="InterPro" id="IPR010982">
    <property type="entry name" value="Lambda_DNA-bd_dom_sf"/>
</dbReference>
<dbReference type="EMBL" id="QMBP01000001">
    <property type="protein sequence ID" value="RAZ92862.1"/>
    <property type="molecule type" value="Genomic_DNA"/>
</dbReference>
<dbReference type="Pfam" id="PF06114">
    <property type="entry name" value="Peptidase_M78"/>
    <property type="match status" value="1"/>
</dbReference>
<sequence>MTNQVHTFQPDHSTPPGDLIQEYLDELGISARELARRCGRSGKLISEIIAGKAPVEPETALQLERVLEVSASVWMNMEAAYRLHVARASEDQSLAVSYEWAKVFPIKELAERRCLQKFSDHPNQVREILTFFGVGSVKACEEKIADLLQVDFRTSPKFDADRPALAAWLRIGEKRAASIEADSYDKDVFLRTLRDLRKLTCVPLDKALPEIERRCAAAGVVFVLEKALPKTRASGASRWLSPRKALIQQSARYLTGDHFWFTFFHECAHLLLHSRKEIFIDVHSGPGSANPQQEAEANLWAADFLVPSAAMKKFQETFSGDGAEVVEFASKCGIAPGIVVGQLQHNGALGHHALNHLKERLGWKSE</sequence>